<protein>
    <submittedName>
        <fullName evidence="2">Uncharacterized protein</fullName>
    </submittedName>
</protein>
<reference evidence="3" key="1">
    <citation type="submission" date="2016-10" db="EMBL/GenBank/DDBJ databases">
        <authorList>
            <person name="Varghese N."/>
            <person name="Submissions S."/>
        </authorList>
    </citation>
    <scope>NUCLEOTIDE SEQUENCE [LARGE SCALE GENOMIC DNA]</scope>
    <source>
        <strain evidence="3">DSM 17724</strain>
    </source>
</reference>
<name>A0A1I0PQR5_9FLAO</name>
<dbReference type="Proteomes" id="UP000199469">
    <property type="component" value="Unassembled WGS sequence"/>
</dbReference>
<keyword evidence="3" id="KW-1185">Reference proteome</keyword>
<accession>A0A1I0PQR5</accession>
<organism evidence="2 3">
    <name type="scientific">Chryseobacterium wanjuense</name>
    <dbReference type="NCBI Taxonomy" id="356305"/>
    <lineage>
        <taxon>Bacteria</taxon>
        <taxon>Pseudomonadati</taxon>
        <taxon>Bacteroidota</taxon>
        <taxon>Flavobacteriia</taxon>
        <taxon>Flavobacteriales</taxon>
        <taxon>Weeksellaceae</taxon>
        <taxon>Chryseobacterium group</taxon>
        <taxon>Chryseobacterium</taxon>
    </lineage>
</organism>
<dbReference type="AlphaFoldDB" id="A0A1I0PQR5"/>
<feature type="signal peptide" evidence="1">
    <location>
        <begin position="1"/>
        <end position="21"/>
    </location>
</feature>
<evidence type="ECO:0000313" key="2">
    <source>
        <dbReference type="EMBL" id="SEW16641.1"/>
    </source>
</evidence>
<sequence length="67" mass="6956">MKYVLTLTILGFIVLSCKKSADTSTTSASDTTIVADSTIAPVPADTISVDSTATNRTDTADTTKVTK</sequence>
<gene>
    <name evidence="2" type="ORF">SAMN05421841_1352</name>
</gene>
<dbReference type="EMBL" id="FOIU01000001">
    <property type="protein sequence ID" value="SEW16641.1"/>
    <property type="molecule type" value="Genomic_DNA"/>
</dbReference>
<dbReference type="PROSITE" id="PS51257">
    <property type="entry name" value="PROKAR_LIPOPROTEIN"/>
    <property type="match status" value="1"/>
</dbReference>
<evidence type="ECO:0000256" key="1">
    <source>
        <dbReference type="SAM" id="SignalP"/>
    </source>
</evidence>
<keyword evidence="1" id="KW-0732">Signal</keyword>
<evidence type="ECO:0000313" key="3">
    <source>
        <dbReference type="Proteomes" id="UP000199469"/>
    </source>
</evidence>
<feature type="chain" id="PRO_5011492232" evidence="1">
    <location>
        <begin position="22"/>
        <end position="67"/>
    </location>
</feature>
<dbReference type="STRING" id="356305.SAMN05421841_1352"/>
<proteinExistence type="predicted"/>